<evidence type="ECO:0000256" key="3">
    <source>
        <dbReference type="ARBA" id="ARBA00023163"/>
    </source>
</evidence>
<name>K1TTQ5_9ZZZZ</name>
<evidence type="ECO:0000256" key="1">
    <source>
        <dbReference type="ARBA" id="ARBA00023015"/>
    </source>
</evidence>
<dbReference type="Gene3D" id="1.20.120.530">
    <property type="entry name" value="GntR ligand-binding domain-like"/>
    <property type="match status" value="1"/>
</dbReference>
<dbReference type="EMBL" id="AJWZ01002417">
    <property type="protein sequence ID" value="EKC71024.1"/>
    <property type="molecule type" value="Genomic_DNA"/>
</dbReference>
<accession>K1TTQ5</accession>
<evidence type="ECO:0000259" key="4">
    <source>
        <dbReference type="Pfam" id="PF07729"/>
    </source>
</evidence>
<organism evidence="5">
    <name type="scientific">human gut metagenome</name>
    <dbReference type="NCBI Taxonomy" id="408170"/>
    <lineage>
        <taxon>unclassified sequences</taxon>
        <taxon>metagenomes</taxon>
        <taxon>organismal metagenomes</taxon>
    </lineage>
</organism>
<dbReference type="AlphaFoldDB" id="K1TTQ5"/>
<sequence>QELLRDPQGKRRIDSEAAFHGAILKASHNDFLSRFMPILTETIEQTFALNFNLDMIAEQAYKDHILIMDFLEKRDAVALKSAVTIHLHHALLTEQISLEENEKKY</sequence>
<gene>
    <name evidence="5" type="ORF">OBE_03602</name>
</gene>
<protein>
    <submittedName>
        <fullName evidence="5">Transcriptional regulator</fullName>
    </submittedName>
</protein>
<dbReference type="Pfam" id="PF07729">
    <property type="entry name" value="FCD"/>
    <property type="match status" value="1"/>
</dbReference>
<proteinExistence type="predicted"/>
<dbReference type="InterPro" id="IPR011711">
    <property type="entry name" value="GntR_C"/>
</dbReference>
<evidence type="ECO:0000313" key="5">
    <source>
        <dbReference type="EMBL" id="EKC71024.1"/>
    </source>
</evidence>
<reference evidence="5" key="1">
    <citation type="journal article" date="2013" name="Environ. Microbiol.">
        <title>Microbiota from the distal guts of lean and obese adolescents exhibit partial functional redundancy besides clear differences in community structure.</title>
        <authorList>
            <person name="Ferrer M."/>
            <person name="Ruiz A."/>
            <person name="Lanza F."/>
            <person name="Haange S.B."/>
            <person name="Oberbach A."/>
            <person name="Till H."/>
            <person name="Bargiela R."/>
            <person name="Campoy C."/>
            <person name="Segura M.T."/>
            <person name="Richter M."/>
            <person name="von Bergen M."/>
            <person name="Seifert J."/>
            <person name="Suarez A."/>
        </authorList>
    </citation>
    <scope>NUCLEOTIDE SEQUENCE</scope>
</reference>
<keyword evidence="3" id="KW-0804">Transcription</keyword>
<comment type="caution">
    <text evidence="5">The sequence shown here is derived from an EMBL/GenBank/DDBJ whole genome shotgun (WGS) entry which is preliminary data.</text>
</comment>
<dbReference type="SUPFAM" id="SSF48008">
    <property type="entry name" value="GntR ligand-binding domain-like"/>
    <property type="match status" value="1"/>
</dbReference>
<evidence type="ECO:0000256" key="2">
    <source>
        <dbReference type="ARBA" id="ARBA00023125"/>
    </source>
</evidence>
<dbReference type="InterPro" id="IPR008920">
    <property type="entry name" value="TF_FadR/GntR_C"/>
</dbReference>
<feature type="non-terminal residue" evidence="5">
    <location>
        <position position="1"/>
    </location>
</feature>
<feature type="domain" description="GntR C-terminal" evidence="4">
    <location>
        <begin position="8"/>
        <end position="88"/>
    </location>
</feature>
<dbReference type="GO" id="GO:0003677">
    <property type="term" value="F:DNA binding"/>
    <property type="evidence" value="ECO:0007669"/>
    <property type="project" value="UniProtKB-KW"/>
</dbReference>
<keyword evidence="2" id="KW-0238">DNA-binding</keyword>
<keyword evidence="1" id="KW-0805">Transcription regulation</keyword>